<evidence type="ECO:0000256" key="3">
    <source>
        <dbReference type="ARBA" id="ARBA00022729"/>
    </source>
</evidence>
<accession>Q1ITY3</accession>
<dbReference type="InterPro" id="IPR012334">
    <property type="entry name" value="Pectin_lyas_fold"/>
</dbReference>
<dbReference type="Pfam" id="PF07602">
    <property type="entry name" value="DUF1565"/>
    <property type="match status" value="1"/>
</dbReference>
<comment type="subcellular location">
    <subcellularLocation>
        <location evidence="1">Secreted</location>
    </subcellularLocation>
</comment>
<dbReference type="InterPro" id="IPR059226">
    <property type="entry name" value="Choice_anch_Q_dom"/>
</dbReference>
<evidence type="ECO:0000313" key="7">
    <source>
        <dbReference type="Proteomes" id="UP000002432"/>
    </source>
</evidence>
<organism evidence="6 7">
    <name type="scientific">Koribacter versatilis (strain Ellin345)</name>
    <dbReference type="NCBI Taxonomy" id="204669"/>
    <lineage>
        <taxon>Bacteria</taxon>
        <taxon>Pseudomonadati</taxon>
        <taxon>Acidobacteriota</taxon>
        <taxon>Terriglobia</taxon>
        <taxon>Terriglobales</taxon>
        <taxon>Candidatus Korobacteraceae</taxon>
        <taxon>Candidatus Korobacter</taxon>
    </lineage>
</organism>
<dbReference type="InterPro" id="IPR052052">
    <property type="entry name" value="Polysaccharide_Lyase_9"/>
</dbReference>
<dbReference type="Proteomes" id="UP000002432">
    <property type="component" value="Chromosome"/>
</dbReference>
<dbReference type="RefSeq" id="WP_011521469.1">
    <property type="nucleotide sequence ID" value="NC_008009.1"/>
</dbReference>
<dbReference type="PANTHER" id="PTHR40088">
    <property type="entry name" value="PECTATE LYASE (EUROFUNG)"/>
    <property type="match status" value="1"/>
</dbReference>
<keyword evidence="2" id="KW-0964">Secreted</keyword>
<keyword evidence="7" id="KW-1185">Reference proteome</keyword>
<dbReference type="Gene3D" id="2.160.20.10">
    <property type="entry name" value="Single-stranded right-handed beta-helix, Pectin lyase-like"/>
    <property type="match status" value="1"/>
</dbReference>
<dbReference type="GO" id="GO:0016837">
    <property type="term" value="F:carbon-oxygen lyase activity, acting on polysaccharides"/>
    <property type="evidence" value="ECO:0007669"/>
    <property type="project" value="TreeGrafter"/>
</dbReference>
<name>Q1ITY3_KORVE</name>
<evidence type="ECO:0000256" key="4">
    <source>
        <dbReference type="SAM" id="SignalP"/>
    </source>
</evidence>
<evidence type="ECO:0000259" key="5">
    <source>
        <dbReference type="Pfam" id="PF07602"/>
    </source>
</evidence>
<dbReference type="EMBL" id="CP000360">
    <property type="protein sequence ID" value="ABF39667.1"/>
    <property type="molecule type" value="Genomic_DNA"/>
</dbReference>
<feature type="signal peptide" evidence="4">
    <location>
        <begin position="1"/>
        <end position="25"/>
    </location>
</feature>
<dbReference type="HOGENOM" id="CLU_026896_0_0_0"/>
<dbReference type="NCBIfam" id="NF041518">
    <property type="entry name" value="choice_anch_Q"/>
    <property type="match status" value="1"/>
</dbReference>
<dbReference type="CAZy" id="PL9">
    <property type="family name" value="Polysaccharide Lyase Family 9"/>
</dbReference>
<evidence type="ECO:0000256" key="1">
    <source>
        <dbReference type="ARBA" id="ARBA00004613"/>
    </source>
</evidence>
<proteinExistence type="predicted"/>
<gene>
    <name evidence="6" type="ordered locus">Acid345_0662</name>
</gene>
<protein>
    <submittedName>
        <fullName evidence="6">Parallel beta-helix repeat protein</fullName>
    </submittedName>
</protein>
<dbReference type="eggNOG" id="COG5434">
    <property type="taxonomic scope" value="Bacteria"/>
</dbReference>
<dbReference type="InterPro" id="IPR011050">
    <property type="entry name" value="Pectin_lyase_fold/virulence"/>
</dbReference>
<dbReference type="STRING" id="204669.Acid345_0662"/>
<evidence type="ECO:0000313" key="6">
    <source>
        <dbReference type="EMBL" id="ABF39667.1"/>
    </source>
</evidence>
<sequence>MKNDYTSSVIRMLVAAIGFCGLAFAQSNTTFYVATNGNDSNAGTIGAPWKTIQHAANSVQAGATVDVRAGTYNESVNIPVSGNATAGYVTFQGYPGETAIVDGTGLSCCGGSTKALFNITNQSYVIVSSFEIRNYSTSAAASTPAGIFVTGGGSNIQLLNNKVHDIASKAENNGNAFGIAVYGTSSTPISNIVISGNQVYNCKTGNSETVNVDGNVNGFTISNNIVHDDDNIGIDAIGFEGVGPSGSDQARNGTISGNTIYNITSYGNPAYGNQYAADGIYCDGCTNVVIERNLVRTTDLNIEVASEHKNKTSSYVTVRNNLVYNANSCGISIGGYASGVGGSDHITIVGNTLFNNDTKKTGSGEFQIQYHATNNIFENNIVSAGPQGLMVNNFTKSVTNPVTSDYNVFYASTPANATWIWYAKTYATWAKYLSASGQDAHSFYANPLFVNTATPDLHVQASSPAVNSGTNLGVSVVGTKDFAGNPRVQGTNIDIGAYEQ</sequence>
<feature type="domain" description="DUF1565" evidence="5">
    <location>
        <begin position="36"/>
        <end position="279"/>
    </location>
</feature>
<dbReference type="GO" id="GO:0005576">
    <property type="term" value="C:extracellular region"/>
    <property type="evidence" value="ECO:0007669"/>
    <property type="project" value="UniProtKB-SubCell"/>
</dbReference>
<dbReference type="InterPro" id="IPR006626">
    <property type="entry name" value="PbH1"/>
</dbReference>
<dbReference type="KEGG" id="aba:Acid345_0662"/>
<dbReference type="EnsemblBacteria" id="ABF39667">
    <property type="protein sequence ID" value="ABF39667"/>
    <property type="gene ID" value="Acid345_0662"/>
</dbReference>
<evidence type="ECO:0000256" key="2">
    <source>
        <dbReference type="ARBA" id="ARBA00022525"/>
    </source>
</evidence>
<dbReference type="InterPro" id="IPR011459">
    <property type="entry name" value="DUF1565"/>
</dbReference>
<dbReference type="SMART" id="SM00710">
    <property type="entry name" value="PbH1"/>
    <property type="match status" value="8"/>
</dbReference>
<dbReference type="AlphaFoldDB" id="Q1ITY3"/>
<keyword evidence="3 4" id="KW-0732">Signal</keyword>
<dbReference type="SUPFAM" id="SSF51126">
    <property type="entry name" value="Pectin lyase-like"/>
    <property type="match status" value="1"/>
</dbReference>
<feature type="chain" id="PRO_5004191777" evidence="4">
    <location>
        <begin position="26"/>
        <end position="500"/>
    </location>
</feature>
<dbReference type="PANTHER" id="PTHR40088:SF2">
    <property type="entry name" value="SECRETED SUGAR HYDROLASE"/>
    <property type="match status" value="1"/>
</dbReference>
<reference evidence="6 7" key="1">
    <citation type="journal article" date="2009" name="Appl. Environ. Microbiol.">
        <title>Three genomes from the phylum Acidobacteria provide insight into the lifestyles of these microorganisms in soils.</title>
        <authorList>
            <person name="Ward N.L."/>
            <person name="Challacombe J.F."/>
            <person name="Janssen P.H."/>
            <person name="Henrissat B."/>
            <person name="Coutinho P.M."/>
            <person name="Wu M."/>
            <person name="Xie G."/>
            <person name="Haft D.H."/>
            <person name="Sait M."/>
            <person name="Badger J."/>
            <person name="Barabote R.D."/>
            <person name="Bradley B."/>
            <person name="Brettin T.S."/>
            <person name="Brinkac L.M."/>
            <person name="Bruce D."/>
            <person name="Creasy T."/>
            <person name="Daugherty S.C."/>
            <person name="Davidsen T.M."/>
            <person name="DeBoy R.T."/>
            <person name="Detter J.C."/>
            <person name="Dodson R.J."/>
            <person name="Durkin A.S."/>
            <person name="Ganapathy A."/>
            <person name="Gwinn-Giglio M."/>
            <person name="Han C.S."/>
            <person name="Khouri H."/>
            <person name="Kiss H."/>
            <person name="Kothari S.P."/>
            <person name="Madupu R."/>
            <person name="Nelson K.E."/>
            <person name="Nelson W.C."/>
            <person name="Paulsen I."/>
            <person name="Penn K."/>
            <person name="Ren Q."/>
            <person name="Rosovitz M.J."/>
            <person name="Selengut J.D."/>
            <person name="Shrivastava S."/>
            <person name="Sullivan S.A."/>
            <person name="Tapia R."/>
            <person name="Thompson L.S."/>
            <person name="Watkins K.L."/>
            <person name="Yang Q."/>
            <person name="Yu C."/>
            <person name="Zafar N."/>
            <person name="Zhou L."/>
            <person name="Kuske C.R."/>
        </authorList>
    </citation>
    <scope>NUCLEOTIDE SEQUENCE [LARGE SCALE GENOMIC DNA]</scope>
    <source>
        <strain evidence="6 7">Ellin345</strain>
    </source>
</reference>